<accession>A0A7X1KBB2</accession>
<dbReference type="AlphaFoldDB" id="A0A7X1KBB2"/>
<keyword evidence="3" id="KW-1185">Reference proteome</keyword>
<evidence type="ECO:0000259" key="1">
    <source>
        <dbReference type="Pfam" id="PF00814"/>
    </source>
</evidence>
<comment type="caution">
    <text evidence="2">The sequence shown here is derived from an EMBL/GenBank/DDBJ whole genome shotgun (WGS) entry which is preliminary data.</text>
</comment>
<evidence type="ECO:0000313" key="2">
    <source>
        <dbReference type="EMBL" id="MBC2651018.1"/>
    </source>
</evidence>
<dbReference type="EMBL" id="JACLAU010000004">
    <property type="protein sequence ID" value="MBC2651018.1"/>
    <property type="molecule type" value="Genomic_DNA"/>
</dbReference>
<dbReference type="Pfam" id="PF00814">
    <property type="entry name" value="TsaD"/>
    <property type="match status" value="1"/>
</dbReference>
<sequence length="236" mass="23553">MTGPVPDTLVIDAATEACSVALIRAGAVIAADFRLLGRGHAEQLVPMIAALPGRGRAPRIAVARGPGSFTGLRVGLAAARALALAWGAELVGYPTLALIAAQARAQAQAGAAMAGGGRSGEAPDAAARAVCVATTGGHGEWFVQEFDEQGQALGELVSATPAAAAALAQAGLVAGSQAEALVERRGYGQALACWPDARAFPLLPAHLLTGDTTPLYGRAPDARLPAAARGGEVAAR</sequence>
<dbReference type="Gene3D" id="3.30.420.40">
    <property type="match status" value="1"/>
</dbReference>
<dbReference type="GO" id="GO:0002949">
    <property type="term" value="P:tRNA threonylcarbamoyladenosine modification"/>
    <property type="evidence" value="ECO:0007669"/>
    <property type="project" value="InterPro"/>
</dbReference>
<proteinExistence type="predicted"/>
<gene>
    <name evidence="2" type="primary">tsaB</name>
    <name evidence="2" type="ORF">H7F49_04820</name>
</gene>
<keyword evidence="2" id="KW-0808">Transferase</keyword>
<dbReference type="InterPro" id="IPR022496">
    <property type="entry name" value="T6A_TsaB"/>
</dbReference>
<feature type="domain" description="Gcp-like" evidence="1">
    <location>
        <begin position="37"/>
        <end position="109"/>
    </location>
</feature>
<dbReference type="InterPro" id="IPR000905">
    <property type="entry name" value="Gcp-like_dom"/>
</dbReference>
<dbReference type="GO" id="GO:0016740">
    <property type="term" value="F:transferase activity"/>
    <property type="evidence" value="ECO:0007669"/>
    <property type="project" value="UniProtKB-KW"/>
</dbReference>
<dbReference type="SUPFAM" id="SSF53067">
    <property type="entry name" value="Actin-like ATPase domain"/>
    <property type="match status" value="1"/>
</dbReference>
<organism evidence="2 3">
    <name type="scientific">Novosphingobium aerophilum</name>
    <dbReference type="NCBI Taxonomy" id="2839843"/>
    <lineage>
        <taxon>Bacteria</taxon>
        <taxon>Pseudomonadati</taxon>
        <taxon>Pseudomonadota</taxon>
        <taxon>Alphaproteobacteria</taxon>
        <taxon>Sphingomonadales</taxon>
        <taxon>Sphingomonadaceae</taxon>
        <taxon>Novosphingobium</taxon>
    </lineage>
</organism>
<dbReference type="InterPro" id="IPR043129">
    <property type="entry name" value="ATPase_NBD"/>
</dbReference>
<reference evidence="2 3" key="1">
    <citation type="submission" date="2020-08" db="EMBL/GenBank/DDBJ databases">
        <title>The genome sequence of Novosphingobium flavum 4Y4.</title>
        <authorList>
            <person name="Liu Y."/>
        </authorList>
    </citation>
    <scope>NUCLEOTIDE SEQUENCE [LARGE SCALE GENOMIC DNA]</scope>
    <source>
        <strain evidence="2 3">4Y4</strain>
    </source>
</reference>
<protein>
    <submittedName>
        <fullName evidence="2">tRNA (Adenosine(37)-N6)-threonylcarbamoyltransferase complex dimerization subunit type 1 TsaB</fullName>
    </submittedName>
</protein>
<dbReference type="NCBIfam" id="TIGR03725">
    <property type="entry name" value="T6A_YeaZ"/>
    <property type="match status" value="1"/>
</dbReference>
<dbReference type="Proteomes" id="UP000520156">
    <property type="component" value="Unassembled WGS sequence"/>
</dbReference>
<name>A0A7X1KBB2_9SPHN</name>
<evidence type="ECO:0000313" key="3">
    <source>
        <dbReference type="Proteomes" id="UP000520156"/>
    </source>
</evidence>